<keyword evidence="1" id="KW-1133">Transmembrane helix</keyword>
<dbReference type="AlphaFoldDB" id="A0A061DAB4"/>
<evidence type="ECO:0000313" key="2">
    <source>
        <dbReference type="EMBL" id="CDR95814.1"/>
    </source>
</evidence>
<organism evidence="2 3">
    <name type="scientific">Babesia bigemina</name>
    <dbReference type="NCBI Taxonomy" id="5866"/>
    <lineage>
        <taxon>Eukaryota</taxon>
        <taxon>Sar</taxon>
        <taxon>Alveolata</taxon>
        <taxon>Apicomplexa</taxon>
        <taxon>Aconoidasida</taxon>
        <taxon>Piroplasmida</taxon>
        <taxon>Babesiidae</taxon>
        <taxon>Babesia</taxon>
    </lineage>
</organism>
<dbReference type="EMBL" id="LK391708">
    <property type="protein sequence ID" value="CDR95814.1"/>
    <property type="molecule type" value="Genomic_DNA"/>
</dbReference>
<keyword evidence="3" id="KW-1185">Reference proteome</keyword>
<gene>
    <name evidence="2" type="ORF">BBBOND_0209670</name>
</gene>
<reference evidence="3" key="1">
    <citation type="submission" date="2014-06" db="EMBL/GenBank/DDBJ databases">
        <authorList>
            <person name="Aslett M."/>
            <person name="De Silva N."/>
        </authorList>
    </citation>
    <scope>NUCLEOTIDE SEQUENCE [LARGE SCALE GENOMIC DNA]</scope>
    <source>
        <strain evidence="3">Bond</strain>
    </source>
</reference>
<sequence length="121" mass="13716">MQQSVGATLNLSERRQQATRNMTDAIQTVEVNSSSPSAASKENLISGILLALVAFWFQLKKGWDEVWKVLSLEHCPLCVKPHCGKYCVYVISICLILFIGLLYYVLCNPLRFFKGIFCCFF</sequence>
<dbReference type="Proteomes" id="UP000033188">
    <property type="component" value="Chromosome 2"/>
</dbReference>
<dbReference type="RefSeq" id="XP_012768000.1">
    <property type="nucleotide sequence ID" value="XM_012912546.1"/>
</dbReference>
<proteinExistence type="predicted"/>
<dbReference type="KEGG" id="bbig:BBBOND_0209670"/>
<name>A0A061DAB4_BABBI</name>
<evidence type="ECO:0000256" key="1">
    <source>
        <dbReference type="SAM" id="Phobius"/>
    </source>
</evidence>
<protein>
    <submittedName>
        <fullName evidence="2">Uncharacterized protein</fullName>
    </submittedName>
</protein>
<keyword evidence="1" id="KW-0812">Transmembrane</keyword>
<feature type="transmembrane region" description="Helical" evidence="1">
    <location>
        <begin position="86"/>
        <end position="106"/>
    </location>
</feature>
<keyword evidence="1" id="KW-0472">Membrane</keyword>
<evidence type="ECO:0000313" key="3">
    <source>
        <dbReference type="Proteomes" id="UP000033188"/>
    </source>
</evidence>
<accession>A0A061DAB4</accession>
<dbReference type="GeneID" id="24564355"/>
<dbReference type="VEuPathDB" id="PiroplasmaDB:BBBOND_0209670"/>